<comment type="similarity">
    <text evidence="1">Belongs to the short-chain dehydrogenases/reductases (SDR) family.</text>
</comment>
<dbReference type="InterPro" id="IPR036291">
    <property type="entry name" value="NAD(P)-bd_dom_sf"/>
</dbReference>
<keyword evidence="4" id="KW-1185">Reference proteome</keyword>
<organism evidence="3 4">
    <name type="scientific">Anaerobacterium chartisolvens</name>
    <dbReference type="NCBI Taxonomy" id="1297424"/>
    <lineage>
        <taxon>Bacteria</taxon>
        <taxon>Bacillati</taxon>
        <taxon>Bacillota</taxon>
        <taxon>Clostridia</taxon>
        <taxon>Eubacteriales</taxon>
        <taxon>Oscillospiraceae</taxon>
        <taxon>Anaerobacterium</taxon>
    </lineage>
</organism>
<dbReference type="Gene3D" id="3.40.50.720">
    <property type="entry name" value="NAD(P)-binding Rossmann-like Domain"/>
    <property type="match status" value="1"/>
</dbReference>
<sequence>MKNLFSLDGKVIVVTGGAGYLGSAMVKGLVEFGACVMIADMNIKSHEELVGSEGCGDRLCSILCDVSSTASIREMLQETFEKWGRIDVLINCATYGAGYGSAAGLWDMSDADWQKGLDGAVGTAFRCTREVMKYFDKNSGGNIINFGSMYGMVSPDPGIYGSSGQNNPVNYGAGKAAVLQMTRYCAAHMASRNIRVNSVTPGPFPNVGGSVPGEFLDKLSSKTILGRVGRPEEIVGAVVFLASDASSFMTGSNIVVDGGWTAW</sequence>
<dbReference type="PRINTS" id="PR00080">
    <property type="entry name" value="SDRFAMILY"/>
</dbReference>
<protein>
    <submittedName>
        <fullName evidence="3">Gluconate 5-dehydrogenase</fullName>
    </submittedName>
</protein>
<dbReference type="PRINTS" id="PR00081">
    <property type="entry name" value="GDHRDH"/>
</dbReference>
<accession>A0A369AJK6</accession>
<keyword evidence="2" id="KW-0560">Oxidoreductase</keyword>
<dbReference type="EMBL" id="QPJT01000036">
    <property type="protein sequence ID" value="RCX09341.1"/>
    <property type="molecule type" value="Genomic_DNA"/>
</dbReference>
<comment type="caution">
    <text evidence="3">The sequence shown here is derived from an EMBL/GenBank/DDBJ whole genome shotgun (WGS) entry which is preliminary data.</text>
</comment>
<dbReference type="FunFam" id="3.40.50.720:FF:000084">
    <property type="entry name" value="Short-chain dehydrogenase reductase"/>
    <property type="match status" value="1"/>
</dbReference>
<gene>
    <name evidence="3" type="ORF">DFR58_13617</name>
</gene>
<dbReference type="Pfam" id="PF13561">
    <property type="entry name" value="adh_short_C2"/>
    <property type="match status" value="1"/>
</dbReference>
<name>A0A369AJK6_9FIRM</name>
<evidence type="ECO:0000256" key="2">
    <source>
        <dbReference type="ARBA" id="ARBA00023002"/>
    </source>
</evidence>
<dbReference type="OrthoDB" id="9811743at2"/>
<dbReference type="PANTHER" id="PTHR42760:SF40">
    <property type="entry name" value="3-OXOACYL-[ACYL-CARRIER-PROTEIN] REDUCTASE, CHLOROPLASTIC"/>
    <property type="match status" value="1"/>
</dbReference>
<dbReference type="InterPro" id="IPR002347">
    <property type="entry name" value="SDR_fam"/>
</dbReference>
<dbReference type="AlphaFoldDB" id="A0A369AJK6"/>
<dbReference type="SUPFAM" id="SSF51735">
    <property type="entry name" value="NAD(P)-binding Rossmann-fold domains"/>
    <property type="match status" value="1"/>
</dbReference>
<reference evidence="3 4" key="1">
    <citation type="submission" date="2018-07" db="EMBL/GenBank/DDBJ databases">
        <title>Genomic Encyclopedia of Type Strains, Phase IV (KMG-IV): sequencing the most valuable type-strain genomes for metagenomic binning, comparative biology and taxonomic classification.</title>
        <authorList>
            <person name="Goeker M."/>
        </authorList>
    </citation>
    <scope>NUCLEOTIDE SEQUENCE [LARGE SCALE GENOMIC DNA]</scope>
    <source>
        <strain evidence="3 4">DSM 27016</strain>
    </source>
</reference>
<dbReference type="PANTHER" id="PTHR42760">
    <property type="entry name" value="SHORT-CHAIN DEHYDROGENASES/REDUCTASES FAMILY MEMBER"/>
    <property type="match status" value="1"/>
</dbReference>
<evidence type="ECO:0000256" key="1">
    <source>
        <dbReference type="ARBA" id="ARBA00006484"/>
    </source>
</evidence>
<proteinExistence type="inferred from homology"/>
<evidence type="ECO:0000313" key="3">
    <source>
        <dbReference type="EMBL" id="RCX09341.1"/>
    </source>
</evidence>
<dbReference type="Proteomes" id="UP000253034">
    <property type="component" value="Unassembled WGS sequence"/>
</dbReference>
<dbReference type="GO" id="GO:0030497">
    <property type="term" value="P:fatty acid elongation"/>
    <property type="evidence" value="ECO:0007669"/>
    <property type="project" value="TreeGrafter"/>
</dbReference>
<dbReference type="RefSeq" id="WP_114299886.1">
    <property type="nucleotide sequence ID" value="NZ_QPJT01000036.1"/>
</dbReference>
<dbReference type="GO" id="GO:0016616">
    <property type="term" value="F:oxidoreductase activity, acting on the CH-OH group of donors, NAD or NADP as acceptor"/>
    <property type="evidence" value="ECO:0007669"/>
    <property type="project" value="TreeGrafter"/>
</dbReference>
<dbReference type="GO" id="GO:0008206">
    <property type="term" value="P:bile acid metabolic process"/>
    <property type="evidence" value="ECO:0007669"/>
    <property type="project" value="UniProtKB-ARBA"/>
</dbReference>
<evidence type="ECO:0000313" key="4">
    <source>
        <dbReference type="Proteomes" id="UP000253034"/>
    </source>
</evidence>